<dbReference type="Proteomes" id="UP000005446">
    <property type="component" value="Unassembled WGS sequence"/>
</dbReference>
<protein>
    <submittedName>
        <fullName evidence="1">Uncharacterized protein</fullName>
    </submittedName>
</protein>
<gene>
    <name evidence="1" type="ORF">M7I_3491</name>
</gene>
<name>H0ELM5_GLAL7</name>
<keyword evidence="2" id="KW-1185">Reference proteome</keyword>
<dbReference type="OrthoDB" id="1926878at2759"/>
<sequence length="104" mass="11996">MELADIQRSSDLSLAVACRDVDVRNVKAIIIGPSDSPYEFGFFEFAVKFGKGMTRARTIYRGQWQLNFSQIILERHLLYNQLRQMEAGADSIRIYMLKEKSVCE</sequence>
<dbReference type="InterPro" id="IPR016135">
    <property type="entry name" value="UBQ-conjugating_enzyme/RWD"/>
</dbReference>
<dbReference type="AlphaFoldDB" id="H0ELM5"/>
<evidence type="ECO:0000313" key="2">
    <source>
        <dbReference type="Proteomes" id="UP000005446"/>
    </source>
</evidence>
<proteinExistence type="predicted"/>
<dbReference type="HOGENOM" id="CLU_2250431_0_0_1"/>
<evidence type="ECO:0000313" key="1">
    <source>
        <dbReference type="EMBL" id="EHL00604.1"/>
    </source>
</evidence>
<dbReference type="Gene3D" id="3.10.110.10">
    <property type="entry name" value="Ubiquitin Conjugating Enzyme"/>
    <property type="match status" value="1"/>
</dbReference>
<organism evidence="1 2">
    <name type="scientific">Glarea lozoyensis (strain ATCC 74030 / MF5533)</name>
    <dbReference type="NCBI Taxonomy" id="1104152"/>
    <lineage>
        <taxon>Eukaryota</taxon>
        <taxon>Fungi</taxon>
        <taxon>Dikarya</taxon>
        <taxon>Ascomycota</taxon>
        <taxon>Pezizomycotina</taxon>
        <taxon>Leotiomycetes</taxon>
        <taxon>Helotiales</taxon>
        <taxon>Helotiaceae</taxon>
        <taxon>Glarea</taxon>
    </lineage>
</organism>
<dbReference type="SUPFAM" id="SSF54495">
    <property type="entry name" value="UBC-like"/>
    <property type="match status" value="1"/>
</dbReference>
<accession>H0ELM5</accession>
<dbReference type="EMBL" id="AGUE01000078">
    <property type="protein sequence ID" value="EHL00604.1"/>
    <property type="molecule type" value="Genomic_DNA"/>
</dbReference>
<dbReference type="InParanoid" id="H0ELM5"/>
<reference evidence="1 2" key="1">
    <citation type="journal article" date="2012" name="Eukaryot. Cell">
        <title>Genome sequence of the fungus Glarea lozoyensis: the first genome sequence of a species from the Helotiaceae family.</title>
        <authorList>
            <person name="Youssar L."/>
            <person name="Gruening B.A."/>
            <person name="Erxleben A."/>
            <person name="Guenther S."/>
            <person name="Huettel W."/>
        </authorList>
    </citation>
    <scope>NUCLEOTIDE SEQUENCE [LARGE SCALE GENOMIC DNA]</scope>
    <source>
        <strain evidence="2">ATCC 74030 / MF5533</strain>
    </source>
</reference>
<comment type="caution">
    <text evidence="1">The sequence shown here is derived from an EMBL/GenBank/DDBJ whole genome shotgun (WGS) entry which is preliminary data.</text>
</comment>